<evidence type="ECO:0000313" key="8">
    <source>
        <dbReference type="Proteomes" id="UP000214880"/>
    </source>
</evidence>
<organism evidence="7 8">
    <name type="scientific">Dendrosporobacter quercicolus</name>
    <dbReference type="NCBI Taxonomy" id="146817"/>
    <lineage>
        <taxon>Bacteria</taxon>
        <taxon>Bacillati</taxon>
        <taxon>Bacillota</taxon>
        <taxon>Negativicutes</taxon>
        <taxon>Selenomonadales</taxon>
        <taxon>Sporomusaceae</taxon>
        <taxon>Dendrosporobacter</taxon>
    </lineage>
</organism>
<keyword evidence="8" id="KW-1185">Reference proteome</keyword>
<comment type="similarity">
    <text evidence="1 4">Belongs to the D-isomer specific 2-hydroxyacid dehydrogenase family.</text>
</comment>
<feature type="domain" description="D-isomer specific 2-hydroxyacid dehydrogenase NAD-binding" evidence="6">
    <location>
        <begin position="132"/>
        <end position="310"/>
    </location>
</feature>
<dbReference type="InterPro" id="IPR006140">
    <property type="entry name" value="D-isomer_DH_NAD-bd"/>
</dbReference>
<dbReference type="RefSeq" id="WP_092072262.1">
    <property type="nucleotide sequence ID" value="NZ_FNHB01000004.1"/>
</dbReference>
<sequence>MRFLVVGDPMLPAAALTEAVREVFGADTRVEGVDWRPASEEEFWHLRSQVEKYGPDAGQPPAELTDKVKRADVIITHHTPLNAALIASAPAAYIGVCRAGTENVDVKAASAKGIKVMKTMGRNAEAVSDFTLALMLAELRNLAKGHAALAQGQWKKKYANAAFMGDMYEKVVGLVGFGYIARLVAQKLAGFRVKILVYDPYVSAGQLQAAGVHQATLEELCRQSDFISIHARLSEATAGFIGREAFAWMKPTVYLINTARAGLVDEAALLNALQERRIGGAALDVFWTEPLPQNHPLLSLDNVTLTPHLAGATRDTFRQTPYLLLQELKQALRRQDLSDWFVN</sequence>
<dbReference type="PANTHER" id="PTHR42789:SF1">
    <property type="entry name" value="D-ISOMER SPECIFIC 2-HYDROXYACID DEHYDROGENASE FAMILY PROTEIN (AFU_ORTHOLOGUE AFUA_6G10090)"/>
    <property type="match status" value="1"/>
</dbReference>
<name>A0A1G9SUV0_9FIRM</name>
<dbReference type="InterPro" id="IPR050857">
    <property type="entry name" value="D-2-hydroxyacid_DH"/>
</dbReference>
<evidence type="ECO:0000256" key="3">
    <source>
        <dbReference type="ARBA" id="ARBA00023027"/>
    </source>
</evidence>
<protein>
    <submittedName>
        <fullName evidence="7">D-3-phosphoglycerate dehydrogenase</fullName>
    </submittedName>
</protein>
<evidence type="ECO:0000256" key="2">
    <source>
        <dbReference type="ARBA" id="ARBA00023002"/>
    </source>
</evidence>
<dbReference type="CDD" id="cd12171">
    <property type="entry name" value="2-Hacid_dh_10"/>
    <property type="match status" value="1"/>
</dbReference>
<dbReference type="InterPro" id="IPR006139">
    <property type="entry name" value="D-isomer_2_OHA_DH_cat_dom"/>
</dbReference>
<dbReference type="PANTHER" id="PTHR42789">
    <property type="entry name" value="D-ISOMER SPECIFIC 2-HYDROXYACID DEHYDROGENASE FAMILY PROTEIN (AFU_ORTHOLOGUE AFUA_6G10090)"/>
    <property type="match status" value="1"/>
</dbReference>
<dbReference type="OrthoDB" id="9805416at2"/>
<dbReference type="STRING" id="146817.SAMN04488502_104124"/>
<feature type="domain" description="D-isomer specific 2-hydroxyacid dehydrogenase catalytic" evidence="5">
    <location>
        <begin position="54"/>
        <end position="335"/>
    </location>
</feature>
<evidence type="ECO:0000259" key="6">
    <source>
        <dbReference type="Pfam" id="PF02826"/>
    </source>
</evidence>
<evidence type="ECO:0000259" key="5">
    <source>
        <dbReference type="Pfam" id="PF00389"/>
    </source>
</evidence>
<dbReference type="Pfam" id="PF00389">
    <property type="entry name" value="2-Hacid_dh"/>
    <property type="match status" value="1"/>
</dbReference>
<gene>
    <name evidence="7" type="ORF">SAMN04488502_104124</name>
</gene>
<keyword evidence="2 4" id="KW-0560">Oxidoreductase</keyword>
<dbReference type="FunFam" id="3.40.50.720:FF:000203">
    <property type="entry name" value="D-3-phosphoglycerate dehydrogenase (SerA)"/>
    <property type="match status" value="1"/>
</dbReference>
<dbReference type="EMBL" id="FNHB01000004">
    <property type="protein sequence ID" value="SDM39239.1"/>
    <property type="molecule type" value="Genomic_DNA"/>
</dbReference>
<dbReference type="AlphaFoldDB" id="A0A1G9SUV0"/>
<dbReference type="Gene3D" id="3.40.50.720">
    <property type="entry name" value="NAD(P)-binding Rossmann-like Domain"/>
    <property type="match status" value="2"/>
</dbReference>
<dbReference type="SUPFAM" id="SSF52283">
    <property type="entry name" value="Formate/glycerate dehydrogenase catalytic domain-like"/>
    <property type="match status" value="1"/>
</dbReference>
<dbReference type="SUPFAM" id="SSF51735">
    <property type="entry name" value="NAD(P)-binding Rossmann-fold domains"/>
    <property type="match status" value="1"/>
</dbReference>
<evidence type="ECO:0000256" key="4">
    <source>
        <dbReference type="RuleBase" id="RU003719"/>
    </source>
</evidence>
<evidence type="ECO:0000256" key="1">
    <source>
        <dbReference type="ARBA" id="ARBA00005854"/>
    </source>
</evidence>
<dbReference type="InterPro" id="IPR036291">
    <property type="entry name" value="NAD(P)-bd_dom_sf"/>
</dbReference>
<dbReference type="GO" id="GO:0051287">
    <property type="term" value="F:NAD binding"/>
    <property type="evidence" value="ECO:0007669"/>
    <property type="project" value="InterPro"/>
</dbReference>
<reference evidence="7 8" key="1">
    <citation type="submission" date="2016-10" db="EMBL/GenBank/DDBJ databases">
        <authorList>
            <person name="de Groot N.N."/>
        </authorList>
    </citation>
    <scope>NUCLEOTIDE SEQUENCE [LARGE SCALE GENOMIC DNA]</scope>
    <source>
        <strain evidence="7 8">DSM 1736</strain>
    </source>
</reference>
<evidence type="ECO:0000313" key="7">
    <source>
        <dbReference type="EMBL" id="SDM39239.1"/>
    </source>
</evidence>
<dbReference type="Proteomes" id="UP000214880">
    <property type="component" value="Unassembled WGS sequence"/>
</dbReference>
<keyword evidence="3" id="KW-0520">NAD</keyword>
<proteinExistence type="inferred from homology"/>
<accession>A0A1G9SUV0</accession>
<dbReference type="GO" id="GO:0016616">
    <property type="term" value="F:oxidoreductase activity, acting on the CH-OH group of donors, NAD or NADP as acceptor"/>
    <property type="evidence" value="ECO:0007669"/>
    <property type="project" value="InterPro"/>
</dbReference>
<dbReference type="Pfam" id="PF02826">
    <property type="entry name" value="2-Hacid_dh_C"/>
    <property type="match status" value="1"/>
</dbReference>